<proteinExistence type="inferred from homology"/>
<feature type="transmembrane region" description="Helical" evidence="8">
    <location>
        <begin position="318"/>
        <end position="337"/>
    </location>
</feature>
<organism evidence="9 10">
    <name type="scientific">Phreatobacter stygius</name>
    <dbReference type="NCBI Taxonomy" id="1940610"/>
    <lineage>
        <taxon>Bacteria</taxon>
        <taxon>Pseudomonadati</taxon>
        <taxon>Pseudomonadota</taxon>
        <taxon>Alphaproteobacteria</taxon>
        <taxon>Hyphomicrobiales</taxon>
        <taxon>Phreatobacteraceae</taxon>
        <taxon>Phreatobacter</taxon>
    </lineage>
</organism>
<dbReference type="KEGG" id="pstg:E8M01_13870"/>
<feature type="transmembrane region" description="Helical" evidence="8">
    <location>
        <begin position="349"/>
        <end position="371"/>
    </location>
</feature>
<dbReference type="NCBIfam" id="TIGR00801">
    <property type="entry name" value="ncs2"/>
    <property type="match status" value="1"/>
</dbReference>
<keyword evidence="5 8" id="KW-0812">Transmembrane</keyword>
<keyword evidence="6 8" id="KW-1133">Transmembrane helix</keyword>
<dbReference type="NCBIfam" id="NF037981">
    <property type="entry name" value="NCS2_1"/>
    <property type="match status" value="1"/>
</dbReference>
<dbReference type="PANTHER" id="PTHR42810:SF4">
    <property type="entry name" value="URIC ACID TRANSPORTER UACT"/>
    <property type="match status" value="1"/>
</dbReference>
<feature type="transmembrane region" description="Helical" evidence="8">
    <location>
        <begin position="21"/>
        <end position="42"/>
    </location>
</feature>
<evidence type="ECO:0000313" key="10">
    <source>
        <dbReference type="Proteomes" id="UP000298781"/>
    </source>
</evidence>
<feature type="transmembrane region" description="Helical" evidence="8">
    <location>
        <begin position="173"/>
        <end position="189"/>
    </location>
</feature>
<accession>A0A4D7AY81</accession>
<evidence type="ECO:0000313" key="9">
    <source>
        <dbReference type="EMBL" id="QCI65201.1"/>
    </source>
</evidence>
<dbReference type="InterPro" id="IPR006043">
    <property type="entry name" value="NCS2"/>
</dbReference>
<dbReference type="GO" id="GO:0042907">
    <property type="term" value="F:xanthine transmembrane transporter activity"/>
    <property type="evidence" value="ECO:0007669"/>
    <property type="project" value="TreeGrafter"/>
</dbReference>
<evidence type="ECO:0000256" key="7">
    <source>
        <dbReference type="ARBA" id="ARBA00023136"/>
    </source>
</evidence>
<keyword evidence="10" id="KW-1185">Reference proteome</keyword>
<comment type="subcellular location">
    <subcellularLocation>
        <location evidence="1">Cell membrane</location>
        <topology evidence="1">Multi-pass membrane protein</topology>
    </subcellularLocation>
</comment>
<dbReference type="NCBIfam" id="TIGR03173">
    <property type="entry name" value="pbuX"/>
    <property type="match status" value="1"/>
</dbReference>
<sequence>MGMGTSDRVHPVDEVLPLPKMFALGLQHVLVMYASAITIPLIIGSALKLPREDIALLISADLFTCGIVTILQSVGIWGIGIRLPVIMGVTFIAVGPMLAIGANPELGLLGIFGSALAAGLIGFLIAPLVGRLLPLFPSVVTGIVILMIGISLMRVGINWAGGGLDNPNFGKPLYLGMTAMLLLLMLAIVKFGRGFMVNLAVLLGIIVGFLAAIPLGEVNFAGLGEAKWVAVITPFQFGWPKFDFWAIATMTTAMLVVFIESTGVFLGLGQLTGKPIGEREITRGLRADGLGASIGAVFNTFPYTTFSQNMGLVALTGVRSRWVTATAGVILIVLGLVPKMGHVIAAVPLFVLGAAGILMFGLIVATGIKVLSAVDYTNNKYNLYIVAISVAVGMIPLVSPGFFKHMPKELAPLLHSGILISAITAVALNLILNGLRRAEDARAEAVASMMKADTPH</sequence>
<feature type="transmembrane region" description="Helical" evidence="8">
    <location>
        <begin position="244"/>
        <end position="268"/>
    </location>
</feature>
<evidence type="ECO:0000256" key="3">
    <source>
        <dbReference type="ARBA" id="ARBA00022448"/>
    </source>
</evidence>
<protein>
    <submittedName>
        <fullName evidence="9">Purine permease</fullName>
    </submittedName>
</protein>
<feature type="transmembrane region" description="Helical" evidence="8">
    <location>
        <begin position="196"/>
        <end position="215"/>
    </location>
</feature>
<evidence type="ECO:0000256" key="6">
    <source>
        <dbReference type="ARBA" id="ARBA00022989"/>
    </source>
</evidence>
<evidence type="ECO:0000256" key="5">
    <source>
        <dbReference type="ARBA" id="ARBA00022692"/>
    </source>
</evidence>
<feature type="transmembrane region" description="Helical" evidence="8">
    <location>
        <begin position="83"/>
        <end position="100"/>
    </location>
</feature>
<evidence type="ECO:0000256" key="1">
    <source>
        <dbReference type="ARBA" id="ARBA00004651"/>
    </source>
</evidence>
<name>A0A4D7AY81_9HYPH</name>
<dbReference type="InterPro" id="IPR006042">
    <property type="entry name" value="Xan_ur_permease"/>
</dbReference>
<dbReference type="PANTHER" id="PTHR42810">
    <property type="entry name" value="PURINE PERMEASE C1399.01C-RELATED"/>
    <property type="match status" value="1"/>
</dbReference>
<reference evidence="9 10" key="1">
    <citation type="submission" date="2019-04" db="EMBL/GenBank/DDBJ databases">
        <title>Phreatobacter aquaticus sp. nov.</title>
        <authorList>
            <person name="Choi A."/>
        </authorList>
    </citation>
    <scope>NUCLEOTIDE SEQUENCE [LARGE SCALE GENOMIC DNA]</scope>
    <source>
        <strain evidence="9 10">KCTC 52518</strain>
    </source>
</reference>
<feature type="transmembrane region" description="Helical" evidence="8">
    <location>
        <begin position="132"/>
        <end position="153"/>
    </location>
</feature>
<evidence type="ECO:0000256" key="2">
    <source>
        <dbReference type="ARBA" id="ARBA00008821"/>
    </source>
</evidence>
<feature type="transmembrane region" description="Helical" evidence="8">
    <location>
        <begin position="106"/>
        <end position="125"/>
    </location>
</feature>
<dbReference type="Proteomes" id="UP000298781">
    <property type="component" value="Chromosome"/>
</dbReference>
<dbReference type="AlphaFoldDB" id="A0A4D7AY81"/>
<feature type="transmembrane region" description="Helical" evidence="8">
    <location>
        <begin position="383"/>
        <end position="403"/>
    </location>
</feature>
<dbReference type="InterPro" id="IPR017588">
    <property type="entry name" value="UacT-like"/>
</dbReference>
<dbReference type="EMBL" id="CP039690">
    <property type="protein sequence ID" value="QCI65201.1"/>
    <property type="molecule type" value="Genomic_DNA"/>
</dbReference>
<keyword evidence="7 8" id="KW-0472">Membrane</keyword>
<keyword evidence="3" id="KW-0813">Transport</keyword>
<gene>
    <name evidence="9" type="ORF">E8M01_13870</name>
</gene>
<evidence type="ECO:0000256" key="4">
    <source>
        <dbReference type="ARBA" id="ARBA00022475"/>
    </source>
</evidence>
<dbReference type="Pfam" id="PF00860">
    <property type="entry name" value="Xan_ur_permease"/>
    <property type="match status" value="1"/>
</dbReference>
<keyword evidence="4" id="KW-1003">Cell membrane</keyword>
<feature type="transmembrane region" description="Helical" evidence="8">
    <location>
        <begin position="54"/>
        <end position="71"/>
    </location>
</feature>
<feature type="transmembrane region" description="Helical" evidence="8">
    <location>
        <begin position="410"/>
        <end position="432"/>
    </location>
</feature>
<dbReference type="OrthoDB" id="9805749at2"/>
<evidence type="ECO:0000256" key="8">
    <source>
        <dbReference type="SAM" id="Phobius"/>
    </source>
</evidence>
<dbReference type="PROSITE" id="PS01116">
    <property type="entry name" value="XANTH_URACIL_PERMASE"/>
    <property type="match status" value="1"/>
</dbReference>
<dbReference type="GO" id="GO:0005886">
    <property type="term" value="C:plasma membrane"/>
    <property type="evidence" value="ECO:0007669"/>
    <property type="project" value="UniProtKB-SubCell"/>
</dbReference>
<comment type="similarity">
    <text evidence="2">Belongs to the nucleobase:cation symporter-2 (NCS2) (TC 2.A.40) family.</text>
</comment>